<proteinExistence type="predicted"/>
<feature type="compositionally biased region" description="Polar residues" evidence="1">
    <location>
        <begin position="58"/>
        <end position="89"/>
    </location>
</feature>
<dbReference type="EMBL" id="HBUF01329318">
    <property type="protein sequence ID" value="CAG6696592.1"/>
    <property type="molecule type" value="Transcribed_RNA"/>
</dbReference>
<dbReference type="GO" id="GO:0003723">
    <property type="term" value="F:RNA binding"/>
    <property type="evidence" value="ECO:0007669"/>
    <property type="project" value="InterPro"/>
</dbReference>
<name>A0A8D8TXE7_9HEMI</name>
<dbReference type="SUPFAM" id="SSF140864">
    <property type="entry name" value="TROVE domain-like"/>
    <property type="match status" value="1"/>
</dbReference>
<dbReference type="InterPro" id="IPR037214">
    <property type="entry name" value="TROVE_dom_sf"/>
</dbReference>
<feature type="compositionally biased region" description="Low complexity" evidence="1">
    <location>
        <begin position="91"/>
        <end position="107"/>
    </location>
</feature>
<feature type="region of interest" description="Disordered" evidence="1">
    <location>
        <begin position="1"/>
        <end position="109"/>
    </location>
</feature>
<dbReference type="InterPro" id="IPR040322">
    <property type="entry name" value="TROVE2"/>
</dbReference>
<sequence length="581" mass="64686">MTKKNKKGPKSTSSNEPAPSPSASQSSLSNQNNPPKVKNDPSVHRQSTPSTAQPSSSNQKPLKQNANITNKSKLNGQKGNANVNKSKVNGPNANTANKPKANAPPKKISLAPRAAELTPRDMKPLPAPRCIHAPVQFRLKCILLFKQECPMYCPENLETPPLNFFYKKYPSDMKAPQEMEIFKSVDQIVAANLKEPNSLNMILKIILLVLDNNNPLLINYDMVLYVLAKCLHMVRQDPKAKLPSPSIIDFRTKVLNLAVDRVCGQNSGRLLMFVLYMLSLSRKALQVEAVRKQLKHWYMTKESDQLLVIVAKHSSYQGLTHAMLLKEIHFDVTNQSTDKKLALFAIMFGFSYVAHRLTSGKFLDKPTVPKFVTESDVFDKGSDQVKAVIKDVAVARCPTSHQKAVAVVVKTHILGIQNVATRFHKSFKVNTACIEVMSRRALLQSMHRLRIENVLSSEPHAIVDTVSTADTYVRTLNAATAEPPLHPAEVLFAYAEYALVAKSKLASLMKKEEVQSQKTDSKDLPLPSKVPKAPEPAIITALNNLYQSSFANIKCHESLKFMVCLDLQSCLSSRWDQIMFI</sequence>
<reference evidence="2" key="1">
    <citation type="submission" date="2021-05" db="EMBL/GenBank/DDBJ databases">
        <authorList>
            <person name="Alioto T."/>
            <person name="Alioto T."/>
            <person name="Gomez Garrido J."/>
        </authorList>
    </citation>
    <scope>NUCLEOTIDE SEQUENCE</scope>
</reference>
<accession>A0A8D8TXE7</accession>
<feature type="compositionally biased region" description="Low complexity" evidence="1">
    <location>
        <begin position="46"/>
        <end position="57"/>
    </location>
</feature>
<evidence type="ECO:0000256" key="1">
    <source>
        <dbReference type="SAM" id="MobiDB-lite"/>
    </source>
</evidence>
<dbReference type="EMBL" id="HBUF01329317">
    <property type="protein sequence ID" value="CAG6696590.1"/>
    <property type="molecule type" value="Transcribed_RNA"/>
</dbReference>
<dbReference type="PANTHER" id="PTHR14202">
    <property type="entry name" value="60 KDA RIBONUCLEOPROTEIN SSA/RO"/>
    <property type="match status" value="1"/>
</dbReference>
<evidence type="ECO:0000313" key="2">
    <source>
        <dbReference type="EMBL" id="CAG6696595.1"/>
    </source>
</evidence>
<dbReference type="AlphaFoldDB" id="A0A8D8TXE7"/>
<protein>
    <submittedName>
        <fullName evidence="2">Uncharacterized protein</fullName>
    </submittedName>
</protein>
<dbReference type="EMBL" id="HBUF01329319">
    <property type="protein sequence ID" value="CAG6696595.1"/>
    <property type="molecule type" value="Transcribed_RNA"/>
</dbReference>
<organism evidence="2">
    <name type="scientific">Cacopsylla melanoneura</name>
    <dbReference type="NCBI Taxonomy" id="428564"/>
    <lineage>
        <taxon>Eukaryota</taxon>
        <taxon>Metazoa</taxon>
        <taxon>Ecdysozoa</taxon>
        <taxon>Arthropoda</taxon>
        <taxon>Hexapoda</taxon>
        <taxon>Insecta</taxon>
        <taxon>Pterygota</taxon>
        <taxon>Neoptera</taxon>
        <taxon>Paraneoptera</taxon>
        <taxon>Hemiptera</taxon>
        <taxon>Sternorrhyncha</taxon>
        <taxon>Psylloidea</taxon>
        <taxon>Psyllidae</taxon>
        <taxon>Psyllinae</taxon>
        <taxon>Cacopsylla</taxon>
    </lineage>
</organism>
<feature type="compositionally biased region" description="Low complexity" evidence="1">
    <location>
        <begin position="11"/>
        <end position="35"/>
    </location>
</feature>
<dbReference type="GO" id="GO:1990904">
    <property type="term" value="C:ribonucleoprotein complex"/>
    <property type="evidence" value="ECO:0007669"/>
    <property type="project" value="TreeGrafter"/>
</dbReference>
<dbReference type="PANTHER" id="PTHR14202:SF0">
    <property type="entry name" value="RNA-BINDING PROTEIN RO60"/>
    <property type="match status" value="1"/>
</dbReference>